<gene>
    <name evidence="1" type="ORF">DUE52_01140</name>
</gene>
<dbReference type="OrthoDB" id="963408at2"/>
<protein>
    <submittedName>
        <fullName evidence="1">Uncharacterized protein</fullName>
    </submittedName>
</protein>
<proteinExistence type="predicted"/>
<organism evidence="1 2">
    <name type="scientific">Larkinella punicea</name>
    <dbReference type="NCBI Taxonomy" id="2315727"/>
    <lineage>
        <taxon>Bacteria</taxon>
        <taxon>Pseudomonadati</taxon>
        <taxon>Bacteroidota</taxon>
        <taxon>Cytophagia</taxon>
        <taxon>Cytophagales</taxon>
        <taxon>Spirosomataceae</taxon>
        <taxon>Larkinella</taxon>
    </lineage>
</organism>
<reference evidence="1 2" key="1">
    <citation type="submission" date="2018-07" db="EMBL/GenBank/DDBJ databases">
        <title>Genome analysis of Larkinella rosea.</title>
        <authorList>
            <person name="Zhou Z."/>
            <person name="Wang G."/>
        </authorList>
    </citation>
    <scope>NUCLEOTIDE SEQUENCE [LARGE SCALE GENOMIC DNA]</scope>
    <source>
        <strain evidence="2">zzj9</strain>
    </source>
</reference>
<sequence length="65" mass="7609">MNTDDLKPIWNAYKDQVGKQSRWSEDDLLRLIQSKTVVYPWYKPYRHAALNFCVSLFLLGITTGC</sequence>
<name>A0A368JVS2_9BACT</name>
<comment type="caution">
    <text evidence="1">The sequence shown here is derived from an EMBL/GenBank/DDBJ whole genome shotgun (WGS) entry which is preliminary data.</text>
</comment>
<dbReference type="Proteomes" id="UP000253383">
    <property type="component" value="Unassembled WGS sequence"/>
</dbReference>
<accession>A0A368JVS2</accession>
<evidence type="ECO:0000313" key="1">
    <source>
        <dbReference type="EMBL" id="RCR71562.1"/>
    </source>
</evidence>
<dbReference type="AlphaFoldDB" id="A0A368JVS2"/>
<dbReference type="RefSeq" id="WP_114404095.1">
    <property type="nucleotide sequence ID" value="NZ_QOWE01000001.1"/>
</dbReference>
<evidence type="ECO:0000313" key="2">
    <source>
        <dbReference type="Proteomes" id="UP000253383"/>
    </source>
</evidence>
<keyword evidence="2" id="KW-1185">Reference proteome</keyword>
<dbReference type="EMBL" id="QOWE01000001">
    <property type="protein sequence ID" value="RCR71562.1"/>
    <property type="molecule type" value="Genomic_DNA"/>
</dbReference>